<feature type="region of interest" description="Disordered" evidence="1">
    <location>
        <begin position="336"/>
        <end position="393"/>
    </location>
</feature>
<feature type="compositionally biased region" description="Low complexity" evidence="1">
    <location>
        <begin position="336"/>
        <end position="371"/>
    </location>
</feature>
<sequence length="584" mass="64422">MPSASASTKPPAAEKPVANPPLELQQLVTEEGRFVDIPIELLRQPPPKPSEFLYFQQYLASAPPLRQDLKKCKTTEDAIDILATELETMHALVAGYVKSLCTATARFDEDIAKVHEQHASLQTNFFFCQNLLLHTHQVLSQLQYGYTLLKAKVELKVSQHAGLKKLPVVKASNGRKHLVSDPEMTIRQKARNQDHLNRMLTTKADAAAVQGTEAYGLEKAMVDELAHPQLHPPKSSGKGKGKGIDKGPLFEPHVRVKVEKLAQGLETMRETFMRVEAKTDREFENLRFQIAGATKDTTEFWRLHDDMSNKASLDQGEWIKHLKRTHTAYTAWAERPAPVNTAAPPTTGTFKLAESRPSSAAYPTPSSSQTPESDAGPSQDTAAPQTPQVDLPFDPRTSAYAIHISVNHDKPVDELTRDEAIAMLKALPQRFELVPQAAIAAFETEQKLAYFIRKEGEVKTSLEVLAEKLEEETGIRAHPEAALPPIVPEKRTEVYGEPFPADAQGTGPVGTSTPAAKSSSVRARPSVDHTTIPDSSVGVSDGKGKSRKREREPAVDQLLENGVEAEGLPERKMKSQKNKRVRRA</sequence>
<keyword evidence="3" id="KW-1185">Reference proteome</keyword>
<dbReference type="Proteomes" id="UP000230002">
    <property type="component" value="Unassembled WGS sequence"/>
</dbReference>
<accession>A0A2G8SL03</accession>
<evidence type="ECO:0000313" key="2">
    <source>
        <dbReference type="EMBL" id="PIL34437.1"/>
    </source>
</evidence>
<proteinExistence type="predicted"/>
<comment type="caution">
    <text evidence="2">The sequence shown here is derived from an EMBL/GenBank/DDBJ whole genome shotgun (WGS) entry which is preliminary data.</text>
</comment>
<organism evidence="2 3">
    <name type="scientific">Ganoderma sinense ZZ0214-1</name>
    <dbReference type="NCBI Taxonomy" id="1077348"/>
    <lineage>
        <taxon>Eukaryota</taxon>
        <taxon>Fungi</taxon>
        <taxon>Dikarya</taxon>
        <taxon>Basidiomycota</taxon>
        <taxon>Agaricomycotina</taxon>
        <taxon>Agaricomycetes</taxon>
        <taxon>Polyporales</taxon>
        <taxon>Polyporaceae</taxon>
        <taxon>Ganoderma</taxon>
    </lineage>
</organism>
<feature type="compositionally biased region" description="Basic residues" evidence="1">
    <location>
        <begin position="574"/>
        <end position="584"/>
    </location>
</feature>
<protein>
    <submittedName>
        <fullName evidence="2">Uncharacterized protein</fullName>
    </submittedName>
</protein>
<reference evidence="2 3" key="1">
    <citation type="journal article" date="2015" name="Sci. Rep.">
        <title>Chromosome-level genome map provides insights into diverse defense mechanisms in the medicinal fungus Ganoderma sinense.</title>
        <authorList>
            <person name="Zhu Y."/>
            <person name="Xu J."/>
            <person name="Sun C."/>
            <person name="Zhou S."/>
            <person name="Xu H."/>
            <person name="Nelson D.R."/>
            <person name="Qian J."/>
            <person name="Song J."/>
            <person name="Luo H."/>
            <person name="Xiang L."/>
            <person name="Li Y."/>
            <person name="Xu Z."/>
            <person name="Ji A."/>
            <person name="Wang L."/>
            <person name="Lu S."/>
            <person name="Hayward A."/>
            <person name="Sun W."/>
            <person name="Li X."/>
            <person name="Schwartz D.C."/>
            <person name="Wang Y."/>
            <person name="Chen S."/>
        </authorList>
    </citation>
    <scope>NUCLEOTIDE SEQUENCE [LARGE SCALE GENOMIC DNA]</scope>
    <source>
        <strain evidence="2 3">ZZ0214-1</strain>
    </source>
</reference>
<feature type="region of interest" description="Disordered" evidence="1">
    <location>
        <begin position="497"/>
        <end position="584"/>
    </location>
</feature>
<feature type="region of interest" description="Disordered" evidence="1">
    <location>
        <begin position="229"/>
        <end position="248"/>
    </location>
</feature>
<feature type="compositionally biased region" description="Low complexity" evidence="1">
    <location>
        <begin position="1"/>
        <end position="16"/>
    </location>
</feature>
<evidence type="ECO:0000256" key="1">
    <source>
        <dbReference type="SAM" id="MobiDB-lite"/>
    </source>
</evidence>
<name>A0A2G8SL03_9APHY</name>
<dbReference type="EMBL" id="AYKW01000005">
    <property type="protein sequence ID" value="PIL34437.1"/>
    <property type="molecule type" value="Genomic_DNA"/>
</dbReference>
<feature type="compositionally biased region" description="Polar residues" evidence="1">
    <location>
        <begin position="509"/>
        <end position="521"/>
    </location>
</feature>
<gene>
    <name evidence="2" type="ORF">GSI_03213</name>
</gene>
<feature type="compositionally biased region" description="Polar residues" evidence="1">
    <location>
        <begin position="376"/>
        <end position="388"/>
    </location>
</feature>
<dbReference type="AlphaFoldDB" id="A0A2G8SL03"/>
<feature type="region of interest" description="Disordered" evidence="1">
    <location>
        <begin position="1"/>
        <end position="21"/>
    </location>
</feature>
<dbReference type="OrthoDB" id="2753848at2759"/>
<evidence type="ECO:0000313" key="3">
    <source>
        <dbReference type="Proteomes" id="UP000230002"/>
    </source>
</evidence>